<accession>A0A0N8PRT8</accession>
<keyword evidence="2" id="KW-1185">Reference proteome</keyword>
<proteinExistence type="predicted"/>
<dbReference type="EMBL" id="LJCR01001187">
    <property type="protein sequence ID" value="KPV50845.1"/>
    <property type="molecule type" value="Genomic_DNA"/>
</dbReference>
<reference evidence="1 2" key="1">
    <citation type="submission" date="2015-09" db="EMBL/GenBank/DDBJ databases">
        <title>Draft genome sequence of Kouleothrix aurantiaca JCM 19913.</title>
        <authorList>
            <person name="Hemp J."/>
        </authorList>
    </citation>
    <scope>NUCLEOTIDE SEQUENCE [LARGE SCALE GENOMIC DNA]</scope>
    <source>
        <strain evidence="1 2">COM-B</strain>
    </source>
</reference>
<evidence type="ECO:0000313" key="1">
    <source>
        <dbReference type="EMBL" id="KPV50845.1"/>
    </source>
</evidence>
<dbReference type="Proteomes" id="UP000050509">
    <property type="component" value="Unassembled WGS sequence"/>
</dbReference>
<feature type="non-terminal residue" evidence="1">
    <location>
        <position position="1"/>
    </location>
</feature>
<sequence length="73" mass="7921">EIVTEMADGGYGMLVLGAPPQHPDGRDALAGVVGEILTTITQQPVLLVRSQSVARRQWRVVNRSAVKLEELAR</sequence>
<gene>
    <name evidence="1" type="ORF">SE17_24555</name>
</gene>
<organism evidence="1 2">
    <name type="scientific">Kouleothrix aurantiaca</name>
    <dbReference type="NCBI Taxonomy" id="186479"/>
    <lineage>
        <taxon>Bacteria</taxon>
        <taxon>Bacillati</taxon>
        <taxon>Chloroflexota</taxon>
        <taxon>Chloroflexia</taxon>
        <taxon>Chloroflexales</taxon>
        <taxon>Roseiflexineae</taxon>
        <taxon>Roseiflexaceae</taxon>
        <taxon>Kouleothrix</taxon>
    </lineage>
</organism>
<dbReference type="AlphaFoldDB" id="A0A0N8PRT8"/>
<comment type="caution">
    <text evidence="1">The sequence shown here is derived from an EMBL/GenBank/DDBJ whole genome shotgun (WGS) entry which is preliminary data.</text>
</comment>
<protein>
    <recommendedName>
        <fullName evidence="3">UspA domain-containing protein</fullName>
    </recommendedName>
</protein>
<evidence type="ECO:0000313" key="2">
    <source>
        <dbReference type="Proteomes" id="UP000050509"/>
    </source>
</evidence>
<evidence type="ECO:0008006" key="3">
    <source>
        <dbReference type="Google" id="ProtNLM"/>
    </source>
</evidence>
<name>A0A0N8PRT8_9CHLR</name>